<gene>
    <name evidence="2" type="ORF">B0H66DRAFT_341616</name>
</gene>
<proteinExistence type="predicted"/>
<dbReference type="InterPro" id="IPR051553">
    <property type="entry name" value="Ran_GTPase-activating"/>
</dbReference>
<dbReference type="AlphaFoldDB" id="A0AAE0HYP2"/>
<dbReference type="PRINTS" id="PR00633">
    <property type="entry name" value="RCCNDNSATION"/>
</dbReference>
<keyword evidence="3" id="KW-1185">Reference proteome</keyword>
<feature type="repeat" description="RCC1" evidence="1">
    <location>
        <begin position="217"/>
        <end position="272"/>
    </location>
</feature>
<accession>A0AAE0HYP2</accession>
<protein>
    <submittedName>
        <fullName evidence="2">Regulator of chromosome condensation 1/beta-lactamase-inhibitor protein II</fullName>
    </submittedName>
</protein>
<reference evidence="2" key="2">
    <citation type="submission" date="2023-06" db="EMBL/GenBank/DDBJ databases">
        <authorList>
            <consortium name="Lawrence Berkeley National Laboratory"/>
            <person name="Haridas S."/>
            <person name="Hensen N."/>
            <person name="Bonometti L."/>
            <person name="Westerberg I."/>
            <person name="Brannstrom I.O."/>
            <person name="Guillou S."/>
            <person name="Cros-Aarteil S."/>
            <person name="Calhoun S."/>
            <person name="Kuo A."/>
            <person name="Mondo S."/>
            <person name="Pangilinan J."/>
            <person name="Riley R."/>
            <person name="Labutti K."/>
            <person name="Andreopoulos B."/>
            <person name="Lipzen A."/>
            <person name="Chen C."/>
            <person name="Yanf M."/>
            <person name="Daum C."/>
            <person name="Ng V."/>
            <person name="Clum A."/>
            <person name="Steindorff A."/>
            <person name="Ohm R."/>
            <person name="Martin F."/>
            <person name="Silar P."/>
            <person name="Natvig D."/>
            <person name="Lalanne C."/>
            <person name="Gautier V."/>
            <person name="Ament-Velasquez S.L."/>
            <person name="Kruys A."/>
            <person name="Hutchinson M.I."/>
            <person name="Powell A.J."/>
            <person name="Barry K."/>
            <person name="Miller A.N."/>
            <person name="Grigoriev I.V."/>
            <person name="Debuchy R."/>
            <person name="Gladieux P."/>
            <person name="Thoren M.H."/>
            <person name="Johannesson H."/>
        </authorList>
    </citation>
    <scope>NUCLEOTIDE SEQUENCE</scope>
    <source>
        <strain evidence="2">CBS 118394</strain>
    </source>
</reference>
<dbReference type="EMBL" id="JAUEDM010000006">
    <property type="protein sequence ID" value="KAK3315324.1"/>
    <property type="molecule type" value="Genomic_DNA"/>
</dbReference>
<dbReference type="GO" id="GO:0005737">
    <property type="term" value="C:cytoplasm"/>
    <property type="evidence" value="ECO:0007669"/>
    <property type="project" value="TreeGrafter"/>
</dbReference>
<dbReference type="Gene3D" id="2.130.10.30">
    <property type="entry name" value="Regulator of chromosome condensation 1/beta-lactamase-inhibitor protein II"/>
    <property type="match status" value="1"/>
</dbReference>
<evidence type="ECO:0000256" key="1">
    <source>
        <dbReference type="PROSITE-ProRule" id="PRU00235"/>
    </source>
</evidence>
<name>A0AAE0HYP2_9PEZI</name>
<evidence type="ECO:0000313" key="3">
    <source>
        <dbReference type="Proteomes" id="UP001283341"/>
    </source>
</evidence>
<dbReference type="Proteomes" id="UP001283341">
    <property type="component" value="Unassembled WGS sequence"/>
</dbReference>
<reference evidence="2" key="1">
    <citation type="journal article" date="2023" name="Mol. Phylogenet. Evol.">
        <title>Genome-scale phylogeny and comparative genomics of the fungal order Sordariales.</title>
        <authorList>
            <person name="Hensen N."/>
            <person name="Bonometti L."/>
            <person name="Westerberg I."/>
            <person name="Brannstrom I.O."/>
            <person name="Guillou S."/>
            <person name="Cros-Aarteil S."/>
            <person name="Calhoun S."/>
            <person name="Haridas S."/>
            <person name="Kuo A."/>
            <person name="Mondo S."/>
            <person name="Pangilinan J."/>
            <person name="Riley R."/>
            <person name="LaButti K."/>
            <person name="Andreopoulos B."/>
            <person name="Lipzen A."/>
            <person name="Chen C."/>
            <person name="Yan M."/>
            <person name="Daum C."/>
            <person name="Ng V."/>
            <person name="Clum A."/>
            <person name="Steindorff A."/>
            <person name="Ohm R.A."/>
            <person name="Martin F."/>
            <person name="Silar P."/>
            <person name="Natvig D.O."/>
            <person name="Lalanne C."/>
            <person name="Gautier V."/>
            <person name="Ament-Velasquez S.L."/>
            <person name="Kruys A."/>
            <person name="Hutchinson M.I."/>
            <person name="Powell A.J."/>
            <person name="Barry K."/>
            <person name="Miller A.N."/>
            <person name="Grigoriev I.V."/>
            <person name="Debuchy R."/>
            <person name="Gladieux P."/>
            <person name="Hiltunen Thoren M."/>
            <person name="Johannesson H."/>
        </authorList>
    </citation>
    <scope>NUCLEOTIDE SEQUENCE</scope>
    <source>
        <strain evidence="2">CBS 118394</strain>
    </source>
</reference>
<dbReference type="Pfam" id="PF13540">
    <property type="entry name" value="RCC1_2"/>
    <property type="match status" value="1"/>
</dbReference>
<dbReference type="InterPro" id="IPR000408">
    <property type="entry name" value="Reg_chr_condens"/>
</dbReference>
<feature type="repeat" description="RCC1" evidence="1">
    <location>
        <begin position="157"/>
        <end position="216"/>
    </location>
</feature>
<evidence type="ECO:0000313" key="2">
    <source>
        <dbReference type="EMBL" id="KAK3315324.1"/>
    </source>
</evidence>
<dbReference type="PANTHER" id="PTHR45982">
    <property type="entry name" value="REGULATOR OF CHROMOSOME CONDENSATION"/>
    <property type="match status" value="1"/>
</dbReference>
<sequence>MELYASGFNAWNQLHFDHHSNTASPPPEKTEPDDIHAFTCVLRDEVIDHVRPFLSYTLVNSRPMGLRSAGMIPKGREEAALRIRTAGDDEIPTNFVEASNGIVVAYDNATNSITQHPSIHDPISNTDNKTSFSLPQGQAITQLVSYSTGFAALSTSGQVYTWGAADERYAACLGREVDPQNPATVPSHVPDLADLPTGPTRKLSAGGYTLAALTAGNDLYIWGQPSPASASKSSPTILADYLTDRPTPVDINNKDIADIAIGDDHLLALTTDNELYVVGDNSSGQLGFPPDTKSFIGEWTLVHIPGVEQGGKSIAAVVAGPRNSFVIVRSNDTYRFGRKEKVNKSLN</sequence>
<dbReference type="SUPFAM" id="SSF50985">
    <property type="entry name" value="RCC1/BLIP-II"/>
    <property type="match status" value="1"/>
</dbReference>
<dbReference type="GO" id="GO:0005085">
    <property type="term" value="F:guanyl-nucleotide exchange factor activity"/>
    <property type="evidence" value="ECO:0007669"/>
    <property type="project" value="TreeGrafter"/>
</dbReference>
<dbReference type="PROSITE" id="PS50012">
    <property type="entry name" value="RCC1_3"/>
    <property type="match status" value="2"/>
</dbReference>
<dbReference type="InterPro" id="IPR009091">
    <property type="entry name" value="RCC1/BLIP-II"/>
</dbReference>
<comment type="caution">
    <text evidence="2">The sequence shown here is derived from an EMBL/GenBank/DDBJ whole genome shotgun (WGS) entry which is preliminary data.</text>
</comment>
<dbReference type="PANTHER" id="PTHR45982:SF1">
    <property type="entry name" value="REGULATOR OF CHROMOSOME CONDENSATION"/>
    <property type="match status" value="1"/>
</dbReference>
<organism evidence="2 3">
    <name type="scientific">Apodospora peruviana</name>
    <dbReference type="NCBI Taxonomy" id="516989"/>
    <lineage>
        <taxon>Eukaryota</taxon>
        <taxon>Fungi</taxon>
        <taxon>Dikarya</taxon>
        <taxon>Ascomycota</taxon>
        <taxon>Pezizomycotina</taxon>
        <taxon>Sordariomycetes</taxon>
        <taxon>Sordariomycetidae</taxon>
        <taxon>Sordariales</taxon>
        <taxon>Lasiosphaeriaceae</taxon>
        <taxon>Apodospora</taxon>
    </lineage>
</organism>